<dbReference type="VEuPathDB" id="AmoebaDB:FDP41_008836"/>
<dbReference type="FunFam" id="3.40.50.300:FF:001462">
    <property type="entry name" value="Small GTP-binding protein, putative"/>
    <property type="match status" value="1"/>
</dbReference>
<dbReference type="GO" id="GO:0003924">
    <property type="term" value="F:GTPase activity"/>
    <property type="evidence" value="ECO:0007669"/>
    <property type="project" value="InterPro"/>
</dbReference>
<feature type="compositionally biased region" description="Polar residues" evidence="3">
    <location>
        <begin position="187"/>
        <end position="207"/>
    </location>
</feature>
<dbReference type="AlphaFoldDB" id="A0A6A5B361"/>
<gene>
    <name evidence="4" type="ORF">FDP41_008836</name>
</gene>
<dbReference type="GeneID" id="68116053"/>
<dbReference type="RefSeq" id="XP_044557301.1">
    <property type="nucleotide sequence ID" value="XM_044712731.1"/>
</dbReference>
<dbReference type="SMART" id="SM00173">
    <property type="entry name" value="RAS"/>
    <property type="match status" value="1"/>
</dbReference>
<dbReference type="VEuPathDB" id="AmoebaDB:NF0078690"/>
<dbReference type="SMART" id="SM00175">
    <property type="entry name" value="RAB"/>
    <property type="match status" value="1"/>
</dbReference>
<dbReference type="InterPro" id="IPR050227">
    <property type="entry name" value="Rab"/>
</dbReference>
<dbReference type="PROSITE" id="PS51419">
    <property type="entry name" value="RAB"/>
    <property type="match status" value="1"/>
</dbReference>
<dbReference type="Proteomes" id="UP000444721">
    <property type="component" value="Unassembled WGS sequence"/>
</dbReference>
<organism evidence="4 5">
    <name type="scientific">Naegleria fowleri</name>
    <name type="common">Brain eating amoeba</name>
    <dbReference type="NCBI Taxonomy" id="5763"/>
    <lineage>
        <taxon>Eukaryota</taxon>
        <taxon>Discoba</taxon>
        <taxon>Heterolobosea</taxon>
        <taxon>Tetramitia</taxon>
        <taxon>Eutetramitia</taxon>
        <taxon>Vahlkampfiidae</taxon>
        <taxon>Naegleria</taxon>
    </lineage>
</organism>
<dbReference type="InterPro" id="IPR027417">
    <property type="entry name" value="P-loop_NTPase"/>
</dbReference>
<dbReference type="OrthoDB" id="6585768at2759"/>
<dbReference type="SMART" id="SM00174">
    <property type="entry name" value="RHO"/>
    <property type="match status" value="1"/>
</dbReference>
<dbReference type="SUPFAM" id="SSF52540">
    <property type="entry name" value="P-loop containing nucleoside triphosphate hydrolases"/>
    <property type="match status" value="1"/>
</dbReference>
<dbReference type="SMART" id="SM00176">
    <property type="entry name" value="RAN"/>
    <property type="match status" value="1"/>
</dbReference>
<dbReference type="Gene3D" id="3.40.50.300">
    <property type="entry name" value="P-loop containing nucleotide triphosphate hydrolases"/>
    <property type="match status" value="1"/>
</dbReference>
<keyword evidence="1" id="KW-0547">Nucleotide-binding</keyword>
<evidence type="ECO:0000313" key="5">
    <source>
        <dbReference type="Proteomes" id="UP000444721"/>
    </source>
</evidence>
<feature type="region of interest" description="Disordered" evidence="3">
    <location>
        <begin position="180"/>
        <end position="223"/>
    </location>
</feature>
<dbReference type="VEuPathDB" id="AmoebaDB:NF0078680"/>
<name>A0A6A5B361_NAEFO</name>
<dbReference type="OMA" id="CKGTFTK"/>
<dbReference type="GO" id="GO:0005525">
    <property type="term" value="F:GTP binding"/>
    <property type="evidence" value="ECO:0007669"/>
    <property type="project" value="UniProtKB-KW"/>
</dbReference>
<dbReference type="InterPro" id="IPR005225">
    <property type="entry name" value="Small_GTP-bd"/>
</dbReference>
<dbReference type="PRINTS" id="PR00449">
    <property type="entry name" value="RASTRNSFRMNG"/>
</dbReference>
<accession>A0A6A5B361</accession>
<evidence type="ECO:0000313" key="4">
    <source>
        <dbReference type="EMBL" id="KAF0972587.1"/>
    </source>
</evidence>
<comment type="caution">
    <text evidence="4">The sequence shown here is derived from an EMBL/GenBank/DDBJ whole genome shotgun (WGS) entry which is preliminary data.</text>
</comment>
<dbReference type="InterPro" id="IPR001806">
    <property type="entry name" value="Small_GTPase"/>
</dbReference>
<protein>
    <submittedName>
        <fullName evidence="4">Uncharacterized protein</fullName>
    </submittedName>
</protein>
<proteinExistence type="predicted"/>
<dbReference type="VEuPathDB" id="AmoebaDB:NfTy_048240"/>
<dbReference type="NCBIfam" id="TIGR00231">
    <property type="entry name" value="small_GTP"/>
    <property type="match status" value="1"/>
</dbReference>
<evidence type="ECO:0000256" key="2">
    <source>
        <dbReference type="ARBA" id="ARBA00023134"/>
    </source>
</evidence>
<dbReference type="Pfam" id="PF00071">
    <property type="entry name" value="Ras"/>
    <property type="match status" value="1"/>
</dbReference>
<dbReference type="PANTHER" id="PTHR47977">
    <property type="entry name" value="RAS-RELATED PROTEIN RAB"/>
    <property type="match status" value="1"/>
</dbReference>
<dbReference type="EMBL" id="VFQX01000066">
    <property type="protein sequence ID" value="KAF0972587.1"/>
    <property type="molecule type" value="Genomic_DNA"/>
</dbReference>
<reference evidence="4 5" key="1">
    <citation type="journal article" date="2019" name="Sci. Rep.">
        <title>Nanopore sequencing improves the draft genome of the human pathogenic amoeba Naegleria fowleri.</title>
        <authorList>
            <person name="Liechti N."/>
            <person name="Schurch N."/>
            <person name="Bruggmann R."/>
            <person name="Wittwer M."/>
        </authorList>
    </citation>
    <scope>NUCLEOTIDE SEQUENCE [LARGE SCALE GENOMIC DNA]</scope>
    <source>
        <strain evidence="4 5">ATCC 30894</strain>
    </source>
</reference>
<evidence type="ECO:0000256" key="1">
    <source>
        <dbReference type="ARBA" id="ARBA00022741"/>
    </source>
</evidence>
<feature type="compositionally biased region" description="Basic residues" evidence="3">
    <location>
        <begin position="213"/>
        <end position="223"/>
    </location>
</feature>
<dbReference type="PROSITE" id="PS51421">
    <property type="entry name" value="RAS"/>
    <property type="match status" value="1"/>
</dbReference>
<evidence type="ECO:0000256" key="3">
    <source>
        <dbReference type="SAM" id="MobiDB-lite"/>
    </source>
</evidence>
<keyword evidence="2" id="KW-0342">GTP-binding</keyword>
<keyword evidence="5" id="KW-1185">Reference proteome</keyword>
<sequence>MDEIEKHMKIIIIGDGQVGKTSLVRRFVDSKYDPDYRQTIGVAFKEKQQYIPEPINEAVTFMLWDTAGQEEFADMTRQYYRGAKGAILVFSTTDRRSFEAIKAWNEKVDTQCDDTNLCKVLIQNKIDLIDQAVIQPSEAEALATELGIKFFRASVKENLNVTEIFQTLAIDYYKKLEETAQKEEQNTNHPSQPTDNPQDTNKVNLNQEPAKDPHKKKKKCSCN</sequence>